<sequence length="75" mass="8637">MELKMEIGLDQLIQAIKQLPAKQLIKLQAEINRTIPNRTEKEDFKNFLLQAPVFSEDQISLIEGARKSINTWGKN</sequence>
<evidence type="ECO:0000313" key="2">
    <source>
        <dbReference type="Proteomes" id="UP000218263"/>
    </source>
</evidence>
<dbReference type="KEGG" id="mgot:MgSA37_03203"/>
<gene>
    <name evidence="1" type="ORF">MgSA37_03203</name>
</gene>
<dbReference type="EMBL" id="AP017313">
    <property type="protein sequence ID" value="BAU55022.1"/>
    <property type="molecule type" value="Genomic_DNA"/>
</dbReference>
<protein>
    <submittedName>
        <fullName evidence="1">Uncharacterized protein</fullName>
    </submittedName>
</protein>
<keyword evidence="2" id="KW-1185">Reference proteome</keyword>
<dbReference type="OrthoDB" id="799765at2"/>
<dbReference type="RefSeq" id="WP_096353175.1">
    <property type="nucleotide sequence ID" value="NZ_AP017313.1"/>
</dbReference>
<dbReference type="AlphaFoldDB" id="A0A0X8X4L5"/>
<proteinExistence type="predicted"/>
<accession>A0A0X8X4L5</accession>
<evidence type="ECO:0000313" key="1">
    <source>
        <dbReference type="EMBL" id="BAU55022.1"/>
    </source>
</evidence>
<dbReference type="Proteomes" id="UP000218263">
    <property type="component" value="Chromosome"/>
</dbReference>
<organism evidence="1 2">
    <name type="scientific">Mucilaginibacter gotjawali</name>
    <dbReference type="NCBI Taxonomy" id="1550579"/>
    <lineage>
        <taxon>Bacteria</taxon>
        <taxon>Pseudomonadati</taxon>
        <taxon>Bacteroidota</taxon>
        <taxon>Sphingobacteriia</taxon>
        <taxon>Sphingobacteriales</taxon>
        <taxon>Sphingobacteriaceae</taxon>
        <taxon>Mucilaginibacter</taxon>
    </lineage>
</organism>
<reference evidence="1 2" key="1">
    <citation type="submission" date="2015-12" db="EMBL/GenBank/DDBJ databases">
        <title>Genome sequence of Mucilaginibacter gotjawali.</title>
        <authorList>
            <person name="Lee J.S."/>
            <person name="Lee K.C."/>
            <person name="Kim K.K."/>
            <person name="Lee B.W."/>
        </authorList>
    </citation>
    <scope>NUCLEOTIDE SEQUENCE [LARGE SCALE GENOMIC DNA]</scope>
    <source>
        <strain evidence="1 2">SA3-7</strain>
    </source>
</reference>
<name>A0A0X8X4L5_9SPHI</name>